<accession>A0AAN8XJX1</accession>
<evidence type="ECO:0000313" key="2">
    <source>
        <dbReference type="Proteomes" id="UP001381693"/>
    </source>
</evidence>
<comment type="caution">
    <text evidence="1">The sequence shown here is derived from an EMBL/GenBank/DDBJ whole genome shotgun (WGS) entry which is preliminary data.</text>
</comment>
<gene>
    <name evidence="1" type="ORF">SK128_018209</name>
</gene>
<proteinExistence type="predicted"/>
<organism evidence="1 2">
    <name type="scientific">Halocaridina rubra</name>
    <name type="common">Hawaiian red shrimp</name>
    <dbReference type="NCBI Taxonomy" id="373956"/>
    <lineage>
        <taxon>Eukaryota</taxon>
        <taxon>Metazoa</taxon>
        <taxon>Ecdysozoa</taxon>
        <taxon>Arthropoda</taxon>
        <taxon>Crustacea</taxon>
        <taxon>Multicrustacea</taxon>
        <taxon>Malacostraca</taxon>
        <taxon>Eumalacostraca</taxon>
        <taxon>Eucarida</taxon>
        <taxon>Decapoda</taxon>
        <taxon>Pleocyemata</taxon>
        <taxon>Caridea</taxon>
        <taxon>Atyoidea</taxon>
        <taxon>Atyidae</taxon>
        <taxon>Halocaridina</taxon>
    </lineage>
</organism>
<dbReference type="EMBL" id="JAXCGZ010000764">
    <property type="protein sequence ID" value="KAK7085591.1"/>
    <property type="molecule type" value="Genomic_DNA"/>
</dbReference>
<name>A0AAN8XJX1_HALRR</name>
<reference evidence="1 2" key="1">
    <citation type="submission" date="2023-11" db="EMBL/GenBank/DDBJ databases">
        <title>Halocaridina rubra genome assembly.</title>
        <authorList>
            <person name="Smith C."/>
        </authorList>
    </citation>
    <scope>NUCLEOTIDE SEQUENCE [LARGE SCALE GENOMIC DNA]</scope>
    <source>
        <strain evidence="1">EP-1</strain>
        <tissue evidence="1">Whole</tissue>
    </source>
</reference>
<keyword evidence="2" id="KW-1185">Reference proteome</keyword>
<evidence type="ECO:0000313" key="1">
    <source>
        <dbReference type="EMBL" id="KAK7085591.1"/>
    </source>
</evidence>
<protein>
    <submittedName>
        <fullName evidence="1">Uncharacterized protein</fullName>
    </submittedName>
</protein>
<sequence length="211" mass="24372">VQDIFAMRKIPILFFEPCPETWLESIESQTPIGARWTEKGRMEVAILYSFGGVKQHIIYLKKVSTNWHQFRIAFLAKHPQGVKKYMISIFLRSMPPEFVEHQWDTKDPLLVLNRASRWFVRQRVKKEEINMIVMVVLTILHVAAHRIRDESATIVGEQDILSVIVISTPFCLTPSSTPVTVGVIQCNKRAKKEALKRRIGYRSDSCGEMEC</sequence>
<dbReference type="AlphaFoldDB" id="A0AAN8XJX1"/>
<feature type="non-terminal residue" evidence="1">
    <location>
        <position position="1"/>
    </location>
</feature>
<dbReference type="Proteomes" id="UP001381693">
    <property type="component" value="Unassembled WGS sequence"/>
</dbReference>